<proteinExistence type="predicted"/>
<dbReference type="PANTHER" id="PTHR40593:SF1">
    <property type="entry name" value="PENICILLIN-BINDING PROTEIN ACTIVATOR LPOB"/>
    <property type="match status" value="1"/>
</dbReference>
<reference evidence="2 3" key="1">
    <citation type="journal article" date="2016" name="Int. J. Syst. Evol. Microbiol.">
        <title>Reclassification of Wolbachia persica as Francisella persica comb. nov. and emended description of the family Francisellaceae.</title>
        <authorList>
            <person name="Larson M.A."/>
            <person name="Nalbantoglu U."/>
            <person name="Sayood K."/>
            <person name="Zentz E.B."/>
            <person name="Cer R.Z."/>
            <person name="Iwen P.C."/>
            <person name="Francesconi S.C."/>
            <person name="Bishop-Lilly K.A."/>
            <person name="Mokashi V.P."/>
            <person name="Sjostedt A."/>
            <person name="Hinrichs S.H."/>
        </authorList>
    </citation>
    <scope>NUCLEOTIDE SEQUENCE [LARGE SCALE GENOMIC DNA]</scope>
    <source>
        <strain evidence="2 3">FSC845</strain>
    </source>
</reference>
<name>A0AAC8ZMH3_9GAMM</name>
<organism evidence="2 3">
    <name type="scientific">Francisella persica ATCC VR-331</name>
    <dbReference type="NCBI Taxonomy" id="1086726"/>
    <lineage>
        <taxon>Bacteria</taxon>
        <taxon>Pseudomonadati</taxon>
        <taxon>Pseudomonadota</taxon>
        <taxon>Gammaproteobacteria</taxon>
        <taxon>Thiotrichales</taxon>
        <taxon>Francisellaceae</taxon>
        <taxon>Francisella</taxon>
    </lineage>
</organism>
<dbReference type="GO" id="GO:0031241">
    <property type="term" value="C:periplasmic side of cell outer membrane"/>
    <property type="evidence" value="ECO:0007669"/>
    <property type="project" value="TreeGrafter"/>
</dbReference>
<dbReference type="KEGG" id="fper:ACH24_00680"/>
<evidence type="ECO:0000256" key="1">
    <source>
        <dbReference type="NCBIfam" id="TIGR02722"/>
    </source>
</evidence>
<gene>
    <name evidence="2" type="ORF">ACH24_00680</name>
</gene>
<dbReference type="PROSITE" id="PS51257">
    <property type="entry name" value="PROKAR_LIPOPROTEIN"/>
    <property type="match status" value="1"/>
</dbReference>
<dbReference type="RefSeq" id="WP_064460755.1">
    <property type="nucleotide sequence ID" value="NZ_CP012505.1"/>
</dbReference>
<keyword evidence="3" id="KW-1185">Reference proteome</keyword>
<sequence>MFNEKKLLFITISASLVLVLSSCGKTIVAYEDPNGVDTTSINFSSTDLQAITNKMAEDMLNSPAVKRITTMYTPTLFFNNIRNETREHINTTMLSNTVQTQIIKSGLFQVTDMSQIKNIREQLGYQANSGMVDQATATKIGQHIGARYMVYGSIQDIDNTNVDGDKRSKFFLTTLKMLDLKTGLVVWQNDKQIRKSQTKSTFGW</sequence>
<dbReference type="GO" id="GO:0030234">
    <property type="term" value="F:enzyme regulator activity"/>
    <property type="evidence" value="ECO:0007669"/>
    <property type="project" value="TreeGrafter"/>
</dbReference>
<dbReference type="GO" id="GO:0009252">
    <property type="term" value="P:peptidoglycan biosynthetic process"/>
    <property type="evidence" value="ECO:0007669"/>
    <property type="project" value="TreeGrafter"/>
</dbReference>
<dbReference type="EMBL" id="CP012505">
    <property type="protein sequence ID" value="ALB01339.1"/>
    <property type="molecule type" value="Genomic_DNA"/>
</dbReference>
<protein>
    <recommendedName>
        <fullName evidence="1">Penicillin-binding protein activator LpoB</fullName>
    </recommendedName>
</protein>
<dbReference type="PANTHER" id="PTHR40593">
    <property type="entry name" value="PENICILLIN-BINDING PROTEIN ACTIVATOR LPOB"/>
    <property type="match status" value="1"/>
</dbReference>
<dbReference type="Proteomes" id="UP000242800">
    <property type="component" value="Chromosome"/>
</dbReference>
<accession>A0AAC8ZMH3</accession>
<evidence type="ECO:0000313" key="2">
    <source>
        <dbReference type="EMBL" id="ALB01339.1"/>
    </source>
</evidence>
<dbReference type="Pfam" id="PF13036">
    <property type="entry name" value="LpoB"/>
    <property type="match status" value="1"/>
</dbReference>
<evidence type="ECO:0000313" key="3">
    <source>
        <dbReference type="Proteomes" id="UP000242800"/>
    </source>
</evidence>
<dbReference type="InterPro" id="IPR014094">
    <property type="entry name" value="LpoB"/>
</dbReference>
<keyword evidence="2" id="KW-0449">Lipoprotein</keyword>
<dbReference type="NCBIfam" id="TIGR02722">
    <property type="entry name" value="lp"/>
    <property type="match status" value="1"/>
</dbReference>
<dbReference type="Gene3D" id="3.40.50.10610">
    <property type="entry name" value="ABC-type transport auxiliary lipoprotein component"/>
    <property type="match status" value="1"/>
</dbReference>
<dbReference type="AlphaFoldDB" id="A0AAC8ZMH3"/>